<evidence type="ECO:0000313" key="1">
    <source>
        <dbReference type="EMBL" id="CAD7277001.1"/>
    </source>
</evidence>
<gene>
    <name evidence="1" type="ORF">NMOB1V02_LOCUS4743</name>
</gene>
<accession>A0A7R9BNB5</accession>
<dbReference type="EMBL" id="OA882807">
    <property type="protein sequence ID" value="CAD7277001.1"/>
    <property type="molecule type" value="Genomic_DNA"/>
</dbReference>
<proteinExistence type="predicted"/>
<reference evidence="1" key="1">
    <citation type="submission" date="2020-11" db="EMBL/GenBank/DDBJ databases">
        <authorList>
            <person name="Tran Van P."/>
        </authorList>
    </citation>
    <scope>NUCLEOTIDE SEQUENCE</scope>
</reference>
<sequence>MAKLTSSMGNDSRTWDVVNGDGHDEQHDATPAHAVLRDGVRLWLQIAVAHVQLPAFRTQQRVVLRSPSLAQLASRSVTCKAVIDCFIPSVSQSVTRPLLSGQDNKARMRTKNPPFRVEEATKTSPQASPTEIKNPTCEKIQKLWSAIKQQLTPAANPRLASRIFR</sequence>
<evidence type="ECO:0000313" key="2">
    <source>
        <dbReference type="Proteomes" id="UP000678499"/>
    </source>
</evidence>
<dbReference type="Proteomes" id="UP000678499">
    <property type="component" value="Unassembled WGS sequence"/>
</dbReference>
<protein>
    <submittedName>
        <fullName evidence="1">Uncharacterized protein</fullName>
    </submittedName>
</protein>
<keyword evidence="2" id="KW-1185">Reference proteome</keyword>
<organism evidence="1">
    <name type="scientific">Notodromas monacha</name>
    <dbReference type="NCBI Taxonomy" id="399045"/>
    <lineage>
        <taxon>Eukaryota</taxon>
        <taxon>Metazoa</taxon>
        <taxon>Ecdysozoa</taxon>
        <taxon>Arthropoda</taxon>
        <taxon>Crustacea</taxon>
        <taxon>Oligostraca</taxon>
        <taxon>Ostracoda</taxon>
        <taxon>Podocopa</taxon>
        <taxon>Podocopida</taxon>
        <taxon>Cypridocopina</taxon>
        <taxon>Cypridoidea</taxon>
        <taxon>Cyprididae</taxon>
        <taxon>Notodromas</taxon>
    </lineage>
</organism>
<dbReference type="AlphaFoldDB" id="A0A7R9BNB5"/>
<name>A0A7R9BNB5_9CRUS</name>
<dbReference type="EMBL" id="CAJPEX010000770">
    <property type="protein sequence ID" value="CAG0917153.1"/>
    <property type="molecule type" value="Genomic_DNA"/>
</dbReference>